<dbReference type="Proteomes" id="UP000321805">
    <property type="component" value="Chromosome"/>
</dbReference>
<protein>
    <submittedName>
        <fullName evidence="7">Flippase-like domain-containing protein</fullName>
    </submittedName>
</protein>
<accession>A0A5B8U0D5</accession>
<evidence type="ECO:0000256" key="1">
    <source>
        <dbReference type="ARBA" id="ARBA00004651"/>
    </source>
</evidence>
<evidence type="ECO:0000313" key="7">
    <source>
        <dbReference type="EMBL" id="QEC46437.1"/>
    </source>
</evidence>
<name>A0A5B8U0D5_9ACTN</name>
<reference evidence="7 8" key="1">
    <citation type="journal article" date="2018" name="J. Microbiol.">
        <title>Baekduia soli gen. nov., sp. nov., a novel bacterium isolated from the soil of Baekdu Mountain and proposal of a novel family name, Baekduiaceae fam. nov.</title>
        <authorList>
            <person name="An D.S."/>
            <person name="Siddiqi M.Z."/>
            <person name="Kim K.H."/>
            <person name="Yu H.S."/>
            <person name="Im W.T."/>
        </authorList>
    </citation>
    <scope>NUCLEOTIDE SEQUENCE [LARGE SCALE GENOMIC DNA]</scope>
    <source>
        <strain evidence="7 8">BR7-21</strain>
    </source>
</reference>
<evidence type="ECO:0000256" key="5">
    <source>
        <dbReference type="ARBA" id="ARBA00023136"/>
    </source>
</evidence>
<keyword evidence="5 6" id="KW-0472">Membrane</keyword>
<dbReference type="GO" id="GO:0005886">
    <property type="term" value="C:plasma membrane"/>
    <property type="evidence" value="ECO:0007669"/>
    <property type="project" value="UniProtKB-SubCell"/>
</dbReference>
<evidence type="ECO:0000313" key="8">
    <source>
        <dbReference type="Proteomes" id="UP000321805"/>
    </source>
</evidence>
<comment type="subcellular location">
    <subcellularLocation>
        <location evidence="1">Cell membrane</location>
        <topology evidence="1">Multi-pass membrane protein</topology>
    </subcellularLocation>
</comment>
<keyword evidence="3 6" id="KW-0812">Transmembrane</keyword>
<keyword evidence="8" id="KW-1185">Reference proteome</keyword>
<keyword evidence="2" id="KW-1003">Cell membrane</keyword>
<evidence type="ECO:0000256" key="2">
    <source>
        <dbReference type="ARBA" id="ARBA00022475"/>
    </source>
</evidence>
<gene>
    <name evidence="7" type="ORF">FSW04_01810</name>
</gene>
<evidence type="ECO:0000256" key="6">
    <source>
        <dbReference type="SAM" id="Phobius"/>
    </source>
</evidence>
<keyword evidence="4 6" id="KW-1133">Transmembrane helix</keyword>
<dbReference type="RefSeq" id="WP_146915641.1">
    <property type="nucleotide sequence ID" value="NZ_CP042430.1"/>
</dbReference>
<evidence type="ECO:0000256" key="4">
    <source>
        <dbReference type="ARBA" id="ARBA00022989"/>
    </source>
</evidence>
<organism evidence="7 8">
    <name type="scientific">Baekduia soli</name>
    <dbReference type="NCBI Taxonomy" id="496014"/>
    <lineage>
        <taxon>Bacteria</taxon>
        <taxon>Bacillati</taxon>
        <taxon>Actinomycetota</taxon>
        <taxon>Thermoleophilia</taxon>
        <taxon>Solirubrobacterales</taxon>
        <taxon>Baekduiaceae</taxon>
        <taxon>Baekduia</taxon>
    </lineage>
</organism>
<sequence>MTWARLTATAAILAVLVWRLGTDPFLDGLRTVDGGALAAAAGLAMLTTVCCAWRWRIVARGLGVELPMGAAVAACYRSLFLNVALPGGVLGDVHRGISHGRDTDDVGRGLRAVAWERAAGQAVQAVLTVVLLLVLPSPVRPAMPLVAAGLVAAVAIVVVAARARPGGEGPTRWARLRRAAARDLRAGLFARRAWPAIVVASALVVAGHAATFLIAARTAGAGAPPSRMLPLALLVLLGAALPNVGGWGPREGVTAWAFAAAGLGAPRGVATAVVYGVMVLVAGLPGAAVLVVAWARRARPAPAIERTVRGGLVVPARPEGVPDA</sequence>
<proteinExistence type="predicted"/>
<feature type="transmembrane region" description="Helical" evidence="6">
    <location>
        <begin position="118"/>
        <end position="135"/>
    </location>
</feature>
<feature type="transmembrane region" description="Helical" evidence="6">
    <location>
        <begin position="228"/>
        <end position="248"/>
    </location>
</feature>
<dbReference type="PANTHER" id="PTHR40277:SF1">
    <property type="entry name" value="BLL5419 PROTEIN"/>
    <property type="match status" value="1"/>
</dbReference>
<dbReference type="InterPro" id="IPR022791">
    <property type="entry name" value="L-PG_synthase/AglD"/>
</dbReference>
<dbReference type="EMBL" id="CP042430">
    <property type="protein sequence ID" value="QEC46437.1"/>
    <property type="molecule type" value="Genomic_DNA"/>
</dbReference>
<dbReference type="Pfam" id="PF03706">
    <property type="entry name" value="LPG_synthase_TM"/>
    <property type="match status" value="1"/>
</dbReference>
<dbReference type="PANTHER" id="PTHR40277">
    <property type="entry name" value="BLL5419 PROTEIN"/>
    <property type="match status" value="1"/>
</dbReference>
<feature type="transmembrane region" description="Helical" evidence="6">
    <location>
        <begin position="193"/>
        <end position="216"/>
    </location>
</feature>
<dbReference type="KEGG" id="bsol:FSW04_01810"/>
<dbReference type="OrthoDB" id="4803763at2"/>
<feature type="transmembrane region" description="Helical" evidence="6">
    <location>
        <begin position="268"/>
        <end position="295"/>
    </location>
</feature>
<feature type="transmembrane region" description="Helical" evidence="6">
    <location>
        <begin position="142"/>
        <end position="163"/>
    </location>
</feature>
<feature type="transmembrane region" description="Helical" evidence="6">
    <location>
        <begin position="37"/>
        <end position="55"/>
    </location>
</feature>
<dbReference type="AlphaFoldDB" id="A0A5B8U0D5"/>
<evidence type="ECO:0000256" key="3">
    <source>
        <dbReference type="ARBA" id="ARBA00022692"/>
    </source>
</evidence>